<name>A0AAD6WSA6_9AGAR</name>
<evidence type="ECO:0000256" key="1">
    <source>
        <dbReference type="SAM" id="MobiDB-lite"/>
    </source>
</evidence>
<feature type="region of interest" description="Disordered" evidence="1">
    <location>
        <begin position="1"/>
        <end position="72"/>
    </location>
</feature>
<dbReference type="EMBL" id="JARJCM010000156">
    <property type="protein sequence ID" value="KAJ7025253.1"/>
    <property type="molecule type" value="Genomic_DNA"/>
</dbReference>
<reference evidence="2" key="1">
    <citation type="submission" date="2023-03" db="EMBL/GenBank/DDBJ databases">
        <title>Massive genome expansion in bonnet fungi (Mycena s.s.) driven by repeated elements and novel gene families across ecological guilds.</title>
        <authorList>
            <consortium name="Lawrence Berkeley National Laboratory"/>
            <person name="Harder C.B."/>
            <person name="Miyauchi S."/>
            <person name="Viragh M."/>
            <person name="Kuo A."/>
            <person name="Thoen E."/>
            <person name="Andreopoulos B."/>
            <person name="Lu D."/>
            <person name="Skrede I."/>
            <person name="Drula E."/>
            <person name="Henrissat B."/>
            <person name="Morin E."/>
            <person name="Kohler A."/>
            <person name="Barry K."/>
            <person name="LaButti K."/>
            <person name="Morin E."/>
            <person name="Salamov A."/>
            <person name="Lipzen A."/>
            <person name="Mereny Z."/>
            <person name="Hegedus B."/>
            <person name="Baldrian P."/>
            <person name="Stursova M."/>
            <person name="Weitz H."/>
            <person name="Taylor A."/>
            <person name="Grigoriev I.V."/>
            <person name="Nagy L.G."/>
            <person name="Martin F."/>
            <person name="Kauserud H."/>
        </authorList>
    </citation>
    <scope>NUCLEOTIDE SEQUENCE</scope>
    <source>
        <strain evidence="2">CBHHK200</strain>
    </source>
</reference>
<keyword evidence="3" id="KW-1185">Reference proteome</keyword>
<dbReference type="Proteomes" id="UP001218188">
    <property type="component" value="Unassembled WGS sequence"/>
</dbReference>
<dbReference type="AlphaFoldDB" id="A0AAD6WSA6"/>
<evidence type="ECO:0000313" key="3">
    <source>
        <dbReference type="Proteomes" id="UP001218188"/>
    </source>
</evidence>
<gene>
    <name evidence="2" type="ORF">C8F04DRAFT_1269374</name>
</gene>
<feature type="compositionally biased region" description="Low complexity" evidence="1">
    <location>
        <begin position="12"/>
        <end position="24"/>
    </location>
</feature>
<sequence>MPTPKEDRNSQSSSNLLSFFSVVNRDPGPGVRRRLTLKTPPARKKPSTAGRTNPLPAPEHSETSQRMRRLRPHSIATTRLPIQSKTVVARPGERERREENLTVEDLWRPGKTGAICVYIFYPIRFSTPVAMDTATYAPGYGWNGSGAAQIAIMS</sequence>
<accession>A0AAD6WSA6</accession>
<comment type="caution">
    <text evidence="2">The sequence shown here is derived from an EMBL/GenBank/DDBJ whole genome shotgun (WGS) entry which is preliminary data.</text>
</comment>
<feature type="compositionally biased region" description="Basic residues" evidence="1">
    <location>
        <begin position="31"/>
        <end position="46"/>
    </location>
</feature>
<organism evidence="2 3">
    <name type="scientific">Mycena alexandri</name>
    <dbReference type="NCBI Taxonomy" id="1745969"/>
    <lineage>
        <taxon>Eukaryota</taxon>
        <taxon>Fungi</taxon>
        <taxon>Dikarya</taxon>
        <taxon>Basidiomycota</taxon>
        <taxon>Agaricomycotina</taxon>
        <taxon>Agaricomycetes</taxon>
        <taxon>Agaricomycetidae</taxon>
        <taxon>Agaricales</taxon>
        <taxon>Marasmiineae</taxon>
        <taxon>Mycenaceae</taxon>
        <taxon>Mycena</taxon>
    </lineage>
</organism>
<proteinExistence type="predicted"/>
<evidence type="ECO:0000313" key="2">
    <source>
        <dbReference type="EMBL" id="KAJ7025253.1"/>
    </source>
</evidence>
<protein>
    <submittedName>
        <fullName evidence="2">Uncharacterized protein</fullName>
    </submittedName>
</protein>